<evidence type="ECO:0000256" key="1">
    <source>
        <dbReference type="ARBA" id="ARBA00007936"/>
    </source>
</evidence>
<dbReference type="InterPro" id="IPR036928">
    <property type="entry name" value="AS_sf"/>
</dbReference>
<dbReference type="eggNOG" id="KOG1211">
    <property type="taxonomic scope" value="Eukaryota"/>
</dbReference>
<gene>
    <name evidence="3" type="ORF">NEMVEDRAFT_v1g216470</name>
</gene>
<dbReference type="InterPro" id="IPR008996">
    <property type="entry name" value="IL1/FGF"/>
</dbReference>
<dbReference type="eggNOG" id="KOG3885">
    <property type="taxonomic scope" value="Eukaryota"/>
</dbReference>
<keyword evidence="4" id="KW-1185">Reference proteome</keyword>
<reference evidence="3 4" key="1">
    <citation type="journal article" date="2007" name="Science">
        <title>Sea anemone genome reveals ancestral eumetazoan gene repertoire and genomic organization.</title>
        <authorList>
            <person name="Putnam N.H."/>
            <person name="Srivastava M."/>
            <person name="Hellsten U."/>
            <person name="Dirks B."/>
            <person name="Chapman J."/>
            <person name="Salamov A."/>
            <person name="Terry A."/>
            <person name="Shapiro H."/>
            <person name="Lindquist E."/>
            <person name="Kapitonov V.V."/>
            <person name="Jurka J."/>
            <person name="Genikhovich G."/>
            <person name="Grigoriev I.V."/>
            <person name="Lucas S.M."/>
            <person name="Steele R.E."/>
            <person name="Finnerty J.R."/>
            <person name="Technau U."/>
            <person name="Martindale M.Q."/>
            <person name="Rokhsar D.S."/>
        </authorList>
    </citation>
    <scope>NUCLEOTIDE SEQUENCE [LARGE SCALE GENOMIC DNA]</scope>
    <source>
        <strain evidence="4">CH2 X CH6</strain>
    </source>
</reference>
<dbReference type="GO" id="GO:0070681">
    <property type="term" value="P:glutaminyl-tRNAGln biosynthesis via transamidation"/>
    <property type="evidence" value="ECO:0000318"/>
    <property type="project" value="GO_Central"/>
</dbReference>
<organism evidence="3 4">
    <name type="scientific">Nematostella vectensis</name>
    <name type="common">Starlet sea anemone</name>
    <dbReference type="NCBI Taxonomy" id="45351"/>
    <lineage>
        <taxon>Eukaryota</taxon>
        <taxon>Metazoa</taxon>
        <taxon>Cnidaria</taxon>
        <taxon>Anthozoa</taxon>
        <taxon>Hexacorallia</taxon>
        <taxon>Actiniaria</taxon>
        <taxon>Edwardsiidae</taxon>
        <taxon>Nematostella</taxon>
    </lineage>
</organism>
<feature type="non-terminal residue" evidence="3">
    <location>
        <position position="1"/>
    </location>
</feature>
<dbReference type="InterPro" id="IPR056378">
    <property type="entry name" value="Let-756-like_FGF"/>
</dbReference>
<dbReference type="AlphaFoldDB" id="A7SRV3"/>
<protein>
    <recommendedName>
        <fullName evidence="2">Amidase domain-containing protein</fullName>
    </recommendedName>
</protein>
<dbReference type="Pfam" id="PF01425">
    <property type="entry name" value="Amidase"/>
    <property type="match status" value="1"/>
</dbReference>
<dbReference type="GO" id="GO:0005739">
    <property type="term" value="C:mitochondrion"/>
    <property type="evidence" value="ECO:0000318"/>
    <property type="project" value="GO_Central"/>
</dbReference>
<dbReference type="SUPFAM" id="SSF75304">
    <property type="entry name" value="Amidase signature (AS) enzymes"/>
    <property type="match status" value="1"/>
</dbReference>
<dbReference type="GO" id="GO:0032543">
    <property type="term" value="P:mitochondrial translation"/>
    <property type="evidence" value="ECO:0000318"/>
    <property type="project" value="GO_Central"/>
</dbReference>
<dbReference type="Gene3D" id="3.90.1300.10">
    <property type="entry name" value="Amidase signature (AS) domain"/>
    <property type="match status" value="1"/>
</dbReference>
<dbReference type="GO" id="GO:0008083">
    <property type="term" value="F:growth factor activity"/>
    <property type="evidence" value="ECO:0007669"/>
    <property type="project" value="InterPro"/>
</dbReference>
<dbReference type="InterPro" id="IPR002209">
    <property type="entry name" value="Fibroblast_GF_fam"/>
</dbReference>
<dbReference type="InParanoid" id="A7SRV3"/>
<dbReference type="PANTHER" id="PTHR11895">
    <property type="entry name" value="TRANSAMIDASE"/>
    <property type="match status" value="1"/>
</dbReference>
<dbReference type="PANTHER" id="PTHR11895:SF7">
    <property type="entry name" value="GLUTAMYL-TRNA(GLN) AMIDOTRANSFERASE SUBUNIT A, MITOCHONDRIAL"/>
    <property type="match status" value="1"/>
</dbReference>
<dbReference type="Pfam" id="PF00167">
    <property type="entry name" value="FGF"/>
    <property type="match status" value="1"/>
</dbReference>
<sequence>TFNRITKAGLTDLSLSGSVGHAAYLAGPDPQDTMSLNQPVVSLQDFEQTNMDGVTIAVDWRFFEDTDKEVFGCCQEALRYLESRGATVVSIQIPELEEARVAHIVTILTEFATGMEPFYKKHYYDMNPDTVMSLSLGRMLTAFDYYQAQKQRTRMMQFLEDFFQEQKIDCIITPALGIKVPKIPSGAISHGEANTPQMSAMMRFMQLGNLTGVPCMTLPVGYDGNGLPISLQLGGLRSKLTDTSRLKKEKEVICTMIQNDIFRNFYSLIASDSIGGFFWLQLFPTVPTQGFIDQIRMTLHMLASPLDSEAEHRASQPKRAKLPNHCTSSPWKAILTTRRAWLVVVFVYLALPDLSIISEASPTKVVKVNNSNLRHSGQNGEPSRERRPVKVNDLLLSQITQTPSTTRIVKMFCRVGRFLAMNENGTISGTLSQGVNETFELQSYGPSIVRIRHVKTGFFIAMDRRGRLRAKRVSESRRWDTFFYQQLEHNLFQSFSSTKYYKENPYDMFIGLKRSGLTKNGLGTLPGQDSVQFLILPVRQKESKARRSYGVL</sequence>
<dbReference type="STRING" id="45351.A7SRV3"/>
<dbReference type="PRINTS" id="PR00262">
    <property type="entry name" value="IL1HBGF"/>
</dbReference>
<dbReference type="InterPro" id="IPR000120">
    <property type="entry name" value="Amidase"/>
</dbReference>
<dbReference type="GO" id="GO:0003824">
    <property type="term" value="F:catalytic activity"/>
    <property type="evidence" value="ECO:0007669"/>
    <property type="project" value="InterPro"/>
</dbReference>
<evidence type="ECO:0000313" key="3">
    <source>
        <dbReference type="EMBL" id="EDO33529.1"/>
    </source>
</evidence>
<accession>A7SRV3</accession>
<dbReference type="HOGENOM" id="CLU_493990_0_0_1"/>
<proteinExistence type="inferred from homology"/>
<feature type="domain" description="Amidase" evidence="2">
    <location>
        <begin position="25"/>
        <end position="236"/>
    </location>
</feature>
<evidence type="ECO:0000313" key="4">
    <source>
        <dbReference type="Proteomes" id="UP000001593"/>
    </source>
</evidence>
<dbReference type="EMBL" id="DS469768">
    <property type="protein sequence ID" value="EDO33529.1"/>
    <property type="molecule type" value="Genomic_DNA"/>
</dbReference>
<dbReference type="SUPFAM" id="SSF50353">
    <property type="entry name" value="Cytokine"/>
    <property type="match status" value="1"/>
</dbReference>
<dbReference type="GO" id="GO:0030956">
    <property type="term" value="C:glutamyl-tRNA(Gln) amidotransferase complex"/>
    <property type="evidence" value="ECO:0000318"/>
    <property type="project" value="GO_Central"/>
</dbReference>
<dbReference type="Gene3D" id="2.80.10.50">
    <property type="match status" value="1"/>
</dbReference>
<dbReference type="CDD" id="cd00058">
    <property type="entry name" value="beta-trefoil_FGF"/>
    <property type="match status" value="1"/>
</dbReference>
<evidence type="ECO:0000259" key="2">
    <source>
        <dbReference type="Pfam" id="PF01425"/>
    </source>
</evidence>
<dbReference type="InterPro" id="IPR023631">
    <property type="entry name" value="Amidase_dom"/>
</dbReference>
<dbReference type="Proteomes" id="UP000001593">
    <property type="component" value="Unassembled WGS sequence"/>
</dbReference>
<comment type="similarity">
    <text evidence="1">Belongs to the heparin-binding growth factors family.</text>
</comment>
<dbReference type="SMART" id="SM00442">
    <property type="entry name" value="FGF"/>
    <property type="match status" value="1"/>
</dbReference>
<name>A7SRV3_NEMVE</name>